<dbReference type="EMBL" id="UZAN01069853">
    <property type="protein sequence ID" value="VDP94826.1"/>
    <property type="molecule type" value="Genomic_DNA"/>
</dbReference>
<name>A0A183BE93_9TREM</name>
<keyword evidence="2" id="KW-1185">Reference proteome</keyword>
<proteinExistence type="predicted"/>
<dbReference type="WBParaSite" id="ECPE_0001757301-mRNA-1">
    <property type="protein sequence ID" value="ECPE_0001757301-mRNA-1"/>
    <property type="gene ID" value="ECPE_0001757301"/>
</dbReference>
<evidence type="ECO:0000313" key="2">
    <source>
        <dbReference type="Proteomes" id="UP000272942"/>
    </source>
</evidence>
<dbReference type="Proteomes" id="UP000272942">
    <property type="component" value="Unassembled WGS sequence"/>
</dbReference>
<evidence type="ECO:0000313" key="1">
    <source>
        <dbReference type="EMBL" id="VDP94826.1"/>
    </source>
</evidence>
<protein>
    <submittedName>
        <fullName evidence="3">DDE_3 domain-containing protein</fullName>
    </submittedName>
</protein>
<evidence type="ECO:0000313" key="3">
    <source>
        <dbReference type="WBParaSite" id="ECPE_0001757301-mRNA-1"/>
    </source>
</evidence>
<dbReference type="AlphaFoldDB" id="A0A183BE93"/>
<reference evidence="3" key="1">
    <citation type="submission" date="2016-06" db="UniProtKB">
        <authorList>
            <consortium name="WormBaseParasite"/>
        </authorList>
    </citation>
    <scope>IDENTIFICATION</scope>
</reference>
<accession>A0A183BE93</accession>
<organism evidence="3">
    <name type="scientific">Echinostoma caproni</name>
    <dbReference type="NCBI Taxonomy" id="27848"/>
    <lineage>
        <taxon>Eukaryota</taxon>
        <taxon>Metazoa</taxon>
        <taxon>Spiralia</taxon>
        <taxon>Lophotrochozoa</taxon>
        <taxon>Platyhelminthes</taxon>
        <taxon>Trematoda</taxon>
        <taxon>Digenea</taxon>
        <taxon>Plagiorchiida</taxon>
        <taxon>Echinostomata</taxon>
        <taxon>Echinostomatoidea</taxon>
        <taxon>Echinostomatidae</taxon>
        <taxon>Echinostoma</taxon>
    </lineage>
</organism>
<gene>
    <name evidence="1" type="ORF">ECPE_LOCUS17528</name>
</gene>
<reference evidence="1 2" key="2">
    <citation type="submission" date="2018-11" db="EMBL/GenBank/DDBJ databases">
        <authorList>
            <consortium name="Pathogen Informatics"/>
        </authorList>
    </citation>
    <scope>NUCLEOTIDE SEQUENCE [LARGE SCALE GENOMIC DNA]</scope>
    <source>
        <strain evidence="1 2">Egypt</strain>
    </source>
</reference>
<sequence length="100" mass="11141">MDGAARAATMAVLWFPPIPNVLNDVEVIWERIWGGILHLTDTFAPETRKRPQIRASNYDDYSGAGIALGELFGPPVPYVVRHSKFRGLGCRFQPLNSRSS</sequence>